<evidence type="ECO:0000256" key="2">
    <source>
        <dbReference type="ARBA" id="ARBA00022617"/>
    </source>
</evidence>
<evidence type="ECO:0000256" key="6">
    <source>
        <dbReference type="RuleBase" id="RU000461"/>
    </source>
</evidence>
<dbReference type="PANTHER" id="PTHR24305:SF152">
    <property type="entry name" value="P450, PUTATIVE (EUROFUNG)-RELATED"/>
    <property type="match status" value="1"/>
</dbReference>
<evidence type="ECO:0000313" key="7">
    <source>
        <dbReference type="EMBL" id="KAK0634554.1"/>
    </source>
</evidence>
<organism evidence="7 8">
    <name type="scientific">Bombardia bombarda</name>
    <dbReference type="NCBI Taxonomy" id="252184"/>
    <lineage>
        <taxon>Eukaryota</taxon>
        <taxon>Fungi</taxon>
        <taxon>Dikarya</taxon>
        <taxon>Ascomycota</taxon>
        <taxon>Pezizomycotina</taxon>
        <taxon>Sordariomycetes</taxon>
        <taxon>Sordariomycetidae</taxon>
        <taxon>Sordariales</taxon>
        <taxon>Lasiosphaeriaceae</taxon>
        <taxon>Bombardia</taxon>
    </lineage>
</organism>
<protein>
    <submittedName>
        <fullName evidence="7">Cytochrome P450</fullName>
    </submittedName>
</protein>
<dbReference type="Pfam" id="PF00067">
    <property type="entry name" value="p450"/>
    <property type="match status" value="1"/>
</dbReference>
<keyword evidence="2 5" id="KW-0349">Heme</keyword>
<proteinExistence type="inferred from homology"/>
<evidence type="ECO:0000256" key="1">
    <source>
        <dbReference type="ARBA" id="ARBA00001971"/>
    </source>
</evidence>
<comment type="similarity">
    <text evidence="6">Belongs to the cytochrome P450 family.</text>
</comment>
<dbReference type="Gene3D" id="1.10.630.10">
    <property type="entry name" value="Cytochrome P450"/>
    <property type="match status" value="1"/>
</dbReference>
<keyword evidence="8" id="KW-1185">Reference proteome</keyword>
<comment type="caution">
    <text evidence="7">The sequence shown here is derived from an EMBL/GenBank/DDBJ whole genome shotgun (WGS) entry which is preliminary data.</text>
</comment>
<reference evidence="7" key="1">
    <citation type="submission" date="2023-06" db="EMBL/GenBank/DDBJ databases">
        <title>Genome-scale phylogeny and comparative genomics of the fungal order Sordariales.</title>
        <authorList>
            <consortium name="Lawrence Berkeley National Laboratory"/>
            <person name="Hensen N."/>
            <person name="Bonometti L."/>
            <person name="Westerberg I."/>
            <person name="Brannstrom I.O."/>
            <person name="Guillou S."/>
            <person name="Cros-Aarteil S."/>
            <person name="Calhoun S."/>
            <person name="Haridas S."/>
            <person name="Kuo A."/>
            <person name="Mondo S."/>
            <person name="Pangilinan J."/>
            <person name="Riley R."/>
            <person name="LaButti K."/>
            <person name="Andreopoulos B."/>
            <person name="Lipzen A."/>
            <person name="Chen C."/>
            <person name="Yanf M."/>
            <person name="Daum C."/>
            <person name="Ng V."/>
            <person name="Clum A."/>
            <person name="Steindorff A."/>
            <person name="Ohm R."/>
            <person name="Martin F."/>
            <person name="Silar P."/>
            <person name="Natvig D."/>
            <person name="Lalanne C."/>
            <person name="Gautier V."/>
            <person name="Ament-velasquez S.L."/>
            <person name="Kruys A."/>
            <person name="Hutchinson M.I."/>
            <person name="Powell A.J."/>
            <person name="Barry K."/>
            <person name="Miller A.N."/>
            <person name="Grigoriev I.V."/>
            <person name="Debuchy R."/>
            <person name="Gladieux P."/>
            <person name="Thoren M.H."/>
            <person name="Johannesson H."/>
        </authorList>
    </citation>
    <scope>NUCLEOTIDE SEQUENCE</scope>
    <source>
        <strain evidence="7">SMH3391-2</strain>
    </source>
</reference>
<name>A0AA39XIJ1_9PEZI</name>
<dbReference type="InterPro" id="IPR050121">
    <property type="entry name" value="Cytochrome_P450_monoxygenase"/>
</dbReference>
<dbReference type="GO" id="GO:0005506">
    <property type="term" value="F:iron ion binding"/>
    <property type="evidence" value="ECO:0007669"/>
    <property type="project" value="InterPro"/>
</dbReference>
<keyword evidence="6" id="KW-0560">Oxidoreductase</keyword>
<dbReference type="InterPro" id="IPR002401">
    <property type="entry name" value="Cyt_P450_E_grp-I"/>
</dbReference>
<dbReference type="EMBL" id="JAULSR010000001">
    <property type="protein sequence ID" value="KAK0634554.1"/>
    <property type="molecule type" value="Genomic_DNA"/>
</dbReference>
<evidence type="ECO:0000313" key="8">
    <source>
        <dbReference type="Proteomes" id="UP001174934"/>
    </source>
</evidence>
<accession>A0AA39XIJ1</accession>
<dbReference type="GO" id="GO:0004497">
    <property type="term" value="F:monooxygenase activity"/>
    <property type="evidence" value="ECO:0007669"/>
    <property type="project" value="UniProtKB-KW"/>
</dbReference>
<evidence type="ECO:0000256" key="3">
    <source>
        <dbReference type="ARBA" id="ARBA00022723"/>
    </source>
</evidence>
<comment type="cofactor">
    <cofactor evidence="1 5">
        <name>heme</name>
        <dbReference type="ChEBI" id="CHEBI:30413"/>
    </cofactor>
</comment>
<keyword evidence="6" id="KW-0503">Monooxygenase</keyword>
<dbReference type="PROSITE" id="PS00086">
    <property type="entry name" value="CYTOCHROME_P450"/>
    <property type="match status" value="1"/>
</dbReference>
<dbReference type="InterPro" id="IPR001128">
    <property type="entry name" value="Cyt_P450"/>
</dbReference>
<dbReference type="InterPro" id="IPR036396">
    <property type="entry name" value="Cyt_P450_sf"/>
</dbReference>
<keyword evidence="4 5" id="KW-0408">Iron</keyword>
<dbReference type="InterPro" id="IPR017972">
    <property type="entry name" value="Cyt_P450_CS"/>
</dbReference>
<dbReference type="GO" id="GO:0016705">
    <property type="term" value="F:oxidoreductase activity, acting on paired donors, with incorporation or reduction of molecular oxygen"/>
    <property type="evidence" value="ECO:0007669"/>
    <property type="project" value="InterPro"/>
</dbReference>
<sequence>MYAVAAYLVSWIGYVVVLRRYFHPLSHVPGPFLWSVSGLPILYHQAIREGQLMHMLPKLHAIYGPVVRISPNEVHLSDPANYDKIYNVGSKFTKDRGFYGPMEGPLKMPILLTIKSNEEHRMRRGQLNPFFSRRSVLDLEEIIWAKTRMLCDMMEAALDSDAKIFNAHHALRAFSVDIITEYAYARCWNQLDMGDFGAGYQEAIRSIQQFFPWFVHFPFLLPVFGAVPDWLNVWLFPPFRKWSESIATVGTAVTEVRKEIALDIKPSRRTIFHDLMDPPALDDDIEGKKDREPLSDDAVLADAVNVTGAGAETTGSTVGRALFEVLNSPAIYARLTKELREAFPDPDAMSLPALERLPFLTGIIKEALRLNPGLPGHLPRTVPPSGPPTVFNDIAIPPGATVSMSAWTMHHNAAAFPNPDVFDPLRWMDDDADRVRERERCLAPFGKGSRNCLGQNLAMAELYATVAAIFHRFDDLGVGPDFGREDLALVELLLGYHPRRARLFRIVRRRDVKEDL</sequence>
<dbReference type="PRINTS" id="PR00385">
    <property type="entry name" value="P450"/>
</dbReference>
<dbReference type="Proteomes" id="UP001174934">
    <property type="component" value="Unassembled WGS sequence"/>
</dbReference>
<evidence type="ECO:0000256" key="5">
    <source>
        <dbReference type="PIRSR" id="PIRSR602401-1"/>
    </source>
</evidence>
<dbReference type="PANTHER" id="PTHR24305">
    <property type="entry name" value="CYTOCHROME P450"/>
    <property type="match status" value="1"/>
</dbReference>
<dbReference type="GO" id="GO:0020037">
    <property type="term" value="F:heme binding"/>
    <property type="evidence" value="ECO:0007669"/>
    <property type="project" value="InterPro"/>
</dbReference>
<dbReference type="AlphaFoldDB" id="A0AA39XIJ1"/>
<dbReference type="CDD" id="cd11062">
    <property type="entry name" value="CYP58-like"/>
    <property type="match status" value="1"/>
</dbReference>
<keyword evidence="3 5" id="KW-0479">Metal-binding</keyword>
<evidence type="ECO:0000256" key="4">
    <source>
        <dbReference type="ARBA" id="ARBA00023004"/>
    </source>
</evidence>
<gene>
    <name evidence="7" type="ORF">B0T17DRAFT_513629</name>
</gene>
<dbReference type="PRINTS" id="PR00463">
    <property type="entry name" value="EP450I"/>
</dbReference>
<dbReference type="SUPFAM" id="SSF48264">
    <property type="entry name" value="Cytochrome P450"/>
    <property type="match status" value="1"/>
</dbReference>
<feature type="binding site" description="axial binding residue" evidence="5">
    <location>
        <position position="452"/>
    </location>
    <ligand>
        <name>heme</name>
        <dbReference type="ChEBI" id="CHEBI:30413"/>
    </ligand>
    <ligandPart>
        <name>Fe</name>
        <dbReference type="ChEBI" id="CHEBI:18248"/>
    </ligandPart>
</feature>